<feature type="repeat" description="TPR" evidence="1">
    <location>
        <begin position="339"/>
        <end position="372"/>
    </location>
</feature>
<feature type="compositionally biased region" description="Basic residues" evidence="2">
    <location>
        <begin position="487"/>
        <end position="499"/>
    </location>
</feature>
<evidence type="ECO:0000256" key="2">
    <source>
        <dbReference type="SAM" id="MobiDB-lite"/>
    </source>
</evidence>
<organism evidence="3 4">
    <name type="scientific">Bradyrhizobium symbiodeficiens</name>
    <dbReference type="NCBI Taxonomy" id="1404367"/>
    <lineage>
        <taxon>Bacteria</taxon>
        <taxon>Pseudomonadati</taxon>
        <taxon>Pseudomonadota</taxon>
        <taxon>Alphaproteobacteria</taxon>
        <taxon>Hyphomicrobiales</taxon>
        <taxon>Nitrobacteraceae</taxon>
        <taxon>Bradyrhizobium</taxon>
    </lineage>
</organism>
<dbReference type="Gene3D" id="1.25.40.10">
    <property type="entry name" value="Tetratricopeptide repeat domain"/>
    <property type="match status" value="2"/>
</dbReference>
<feature type="region of interest" description="Disordered" evidence="2">
    <location>
        <begin position="479"/>
        <end position="499"/>
    </location>
</feature>
<dbReference type="PROSITE" id="PS50005">
    <property type="entry name" value="TPR"/>
    <property type="match status" value="2"/>
</dbReference>
<name>A0A6G9A031_9BRAD</name>
<accession>A0A6G9A031</accession>
<dbReference type="PANTHER" id="PTHR12558">
    <property type="entry name" value="CELL DIVISION CYCLE 16,23,27"/>
    <property type="match status" value="1"/>
</dbReference>
<dbReference type="Pfam" id="PF13432">
    <property type="entry name" value="TPR_16"/>
    <property type="match status" value="2"/>
</dbReference>
<gene>
    <name evidence="3" type="ORF">HAV00_06065</name>
</gene>
<reference evidence="3 4" key="1">
    <citation type="journal article" date="2020" name="Int. J. Syst. Evol. Microbiol.">
        <title>Description and complete genome sequences of Bradyrhizobium symbiodeficiens sp. nov., a non-symbiotic bacterium associated with legumes native to Canada.</title>
        <authorList>
            <person name="Bromfield E.S.P."/>
            <person name="Cloutier S."/>
            <person name="Nguyen H.D.T."/>
        </authorList>
    </citation>
    <scope>NUCLEOTIDE SEQUENCE [LARGE SCALE GENOMIC DNA]</scope>
    <source>
        <strain evidence="3 4">101S1MB</strain>
    </source>
</reference>
<dbReference type="InterPro" id="IPR019734">
    <property type="entry name" value="TPR_rpt"/>
</dbReference>
<dbReference type="Proteomes" id="UP000500895">
    <property type="component" value="Chromosome"/>
</dbReference>
<evidence type="ECO:0000313" key="3">
    <source>
        <dbReference type="EMBL" id="QIP05832.1"/>
    </source>
</evidence>
<dbReference type="AlphaFoldDB" id="A0A6G9A031"/>
<dbReference type="SMART" id="SM00028">
    <property type="entry name" value="TPR"/>
    <property type="match status" value="6"/>
</dbReference>
<evidence type="ECO:0000313" key="4">
    <source>
        <dbReference type="Proteomes" id="UP000500895"/>
    </source>
</evidence>
<dbReference type="PANTHER" id="PTHR12558:SF13">
    <property type="entry name" value="CELL DIVISION CYCLE PROTEIN 27 HOMOLOG"/>
    <property type="match status" value="1"/>
</dbReference>
<dbReference type="InterPro" id="IPR011990">
    <property type="entry name" value="TPR-like_helical_dom_sf"/>
</dbReference>
<proteinExistence type="predicted"/>
<feature type="repeat" description="TPR" evidence="1">
    <location>
        <begin position="373"/>
        <end position="406"/>
    </location>
</feature>
<keyword evidence="1" id="KW-0802">TPR repeat</keyword>
<evidence type="ECO:0000256" key="1">
    <source>
        <dbReference type="PROSITE-ProRule" id="PRU00339"/>
    </source>
</evidence>
<dbReference type="SUPFAM" id="SSF48452">
    <property type="entry name" value="TPR-like"/>
    <property type="match status" value="2"/>
</dbReference>
<protein>
    <submittedName>
        <fullName evidence="3">Tetratricopeptide repeat protein</fullName>
    </submittedName>
</protein>
<dbReference type="EMBL" id="CP050066">
    <property type="protein sequence ID" value="QIP05832.1"/>
    <property type="molecule type" value="Genomic_DNA"/>
</dbReference>
<dbReference type="RefSeq" id="WP_166467088.1">
    <property type="nucleotide sequence ID" value="NZ_CP050066.2"/>
</dbReference>
<dbReference type="Pfam" id="PF13429">
    <property type="entry name" value="TPR_15"/>
    <property type="match status" value="1"/>
</dbReference>
<sequence>MENWLDKVLLLLQAETSNLRELAWLAGGDPRTFYRGANLDGVDFSGQDVSGMEFTSFSTSSTVVDEETRIDATYRPRFDLFEDDWTQYSTLDFGNTETFVRADDFLSLGGEISSSGRYDLAAALFLVATRRHPQDHRLWLRLGSSLAQNSDLPKAIRILYDTVQKFPTVDRARIQLATLLQRRGNIAEAANILREATQISPASPALWTSLVDILSQMNIPEAISCQQTLLTLYPNDQRNWLRLASLYLRSQEPNRANKLYRETFERFGYSPELAREMATTLRRHNAYRQSIRIFREIIERAPHQMDAYRWLADAYSRIGEVSAAHKILRKATRQFPQSATPWKWIGDSRRKDGDHRAALAAYKRAIGLSSEDPAPWRWLSRTFEQEGNLEKAISTYKEAIEVTRDPNPYKWLGELLERAGRKKDAIAVFYDARGSHPENPLVWKWLFDALTRAKHPDAKVVHRDAIAHFGRSSILRDSRREPARAKTQNKLKKRARFPL</sequence>